<keyword evidence="2" id="KW-1185">Reference proteome</keyword>
<dbReference type="EMBL" id="CP001291">
    <property type="protein sequence ID" value="ACK71151.1"/>
    <property type="molecule type" value="Genomic_DNA"/>
</dbReference>
<dbReference type="HOGENOM" id="CLU_126515_2_0_3"/>
<accession>B7K7V5</accession>
<dbReference type="CDD" id="cd02980">
    <property type="entry name" value="TRX_Fd_family"/>
    <property type="match status" value="1"/>
</dbReference>
<dbReference type="OrthoDB" id="9761899at2"/>
<dbReference type="STRING" id="65393.PCC7424_2739"/>
<dbReference type="InterPro" id="IPR036249">
    <property type="entry name" value="Thioredoxin-like_sf"/>
</dbReference>
<evidence type="ECO:0000313" key="2">
    <source>
        <dbReference type="Proteomes" id="UP000002384"/>
    </source>
</evidence>
<gene>
    <name evidence="1" type="ordered locus">PCC7424_2739</name>
</gene>
<proteinExistence type="predicted"/>
<dbReference type="eggNOG" id="COG3411">
    <property type="taxonomic scope" value="Bacteria"/>
</dbReference>
<dbReference type="RefSeq" id="WP_015954752.1">
    <property type="nucleotide sequence ID" value="NC_011729.1"/>
</dbReference>
<dbReference type="KEGG" id="cyc:PCC7424_2739"/>
<evidence type="ECO:0000313" key="1">
    <source>
        <dbReference type="EMBL" id="ACK71151.1"/>
    </source>
</evidence>
<reference evidence="2" key="1">
    <citation type="journal article" date="2011" name="MBio">
        <title>Novel metabolic attributes of the genus Cyanothece, comprising a group of unicellular nitrogen-fixing Cyanobacteria.</title>
        <authorList>
            <person name="Bandyopadhyay A."/>
            <person name="Elvitigala T."/>
            <person name="Welsh E."/>
            <person name="Stockel J."/>
            <person name="Liberton M."/>
            <person name="Min H."/>
            <person name="Sherman L.A."/>
            <person name="Pakrasi H.B."/>
        </authorList>
    </citation>
    <scope>NUCLEOTIDE SEQUENCE [LARGE SCALE GENOMIC DNA]</scope>
    <source>
        <strain evidence="2">PCC 7424</strain>
    </source>
</reference>
<organism evidence="1 2">
    <name type="scientific">Gloeothece citriformis (strain PCC 7424)</name>
    <name type="common">Cyanothece sp. (strain PCC 7424)</name>
    <dbReference type="NCBI Taxonomy" id="65393"/>
    <lineage>
        <taxon>Bacteria</taxon>
        <taxon>Bacillati</taxon>
        <taxon>Cyanobacteriota</taxon>
        <taxon>Cyanophyceae</taxon>
        <taxon>Oscillatoriophycideae</taxon>
        <taxon>Chroococcales</taxon>
        <taxon>Aphanothecaceae</taxon>
        <taxon>Gloeothece</taxon>
        <taxon>Gloeothece citriformis</taxon>
    </lineage>
</organism>
<dbReference type="AlphaFoldDB" id="B7K7V5"/>
<dbReference type="Gene3D" id="3.40.30.10">
    <property type="entry name" value="Glutaredoxin"/>
    <property type="match status" value="1"/>
</dbReference>
<dbReference type="Proteomes" id="UP000002384">
    <property type="component" value="Chromosome"/>
</dbReference>
<name>B7K7V5_GLOC7</name>
<dbReference type="SUPFAM" id="SSF52833">
    <property type="entry name" value="Thioredoxin-like"/>
    <property type="match status" value="1"/>
</dbReference>
<sequence length="104" mass="11735">MKSNNPQRCVMVCQHSSCIVQGSAKILLAFQLADLPDDTFVMASGCQGQCSTSPTVRIIPDETWYYRVQLDDVNKIVEQHLKAGQPVTEKLHPRFHPPQYPHQS</sequence>
<protein>
    <submittedName>
        <fullName evidence="1">2Fe-2S ferredoxin</fullName>
    </submittedName>
</protein>